<sequence>MDDRGQTAQDFAIGTSVLLITIIGAFVFIQGGALSVYEDSATPIEQPQADRVASYLVESYSVDGEPNVLRYNQSRGLDRTLSADTDLSNLTAYAGVNVSSTRRTNPDLNVSIVNSSSLENGSREPARDGGGIVLAWGTDYRDQPYVTSTRVVRLANDDDATPQCDPTCWLVVRAW</sequence>
<evidence type="ECO:0000313" key="2">
    <source>
        <dbReference type="EMBL" id="MBX0294689.1"/>
    </source>
</evidence>
<reference evidence="2 3" key="1">
    <citation type="submission" date="2021-06" db="EMBL/GenBank/DDBJ databases">
        <title>Halomicroarcula sp. a new haloarchaeum isolated from saline soil.</title>
        <authorList>
            <person name="Duran-Viseras A."/>
            <person name="Sanchez-Porro C."/>
            <person name="Ventosa A."/>
        </authorList>
    </citation>
    <scope>NUCLEOTIDE SEQUENCE [LARGE SCALE GENOMIC DNA]</scope>
    <source>
        <strain evidence="2 3">F27</strain>
    </source>
</reference>
<comment type="caution">
    <text evidence="2">The sequence shown here is derived from an EMBL/GenBank/DDBJ whole genome shotgun (WGS) entry which is preliminary data.</text>
</comment>
<evidence type="ECO:0000313" key="3">
    <source>
        <dbReference type="Proteomes" id="UP001430455"/>
    </source>
</evidence>
<protein>
    <recommendedName>
        <fullName evidence="4">Archaeal Type IV pilin N-terminal domain-containing protein</fullName>
    </recommendedName>
</protein>
<accession>A0AAW4P9V5</accession>
<keyword evidence="3" id="KW-1185">Reference proteome</keyword>
<dbReference type="RefSeq" id="WP_220579364.1">
    <property type="nucleotide sequence ID" value="NZ_RKLT01000002.1"/>
</dbReference>
<evidence type="ECO:0008006" key="4">
    <source>
        <dbReference type="Google" id="ProtNLM"/>
    </source>
</evidence>
<dbReference type="AlphaFoldDB" id="A0AAW4P9V5"/>
<dbReference type="Proteomes" id="UP001430455">
    <property type="component" value="Unassembled WGS sequence"/>
</dbReference>
<dbReference type="Pfam" id="PF23958">
    <property type="entry name" value="DUF7287"/>
    <property type="match status" value="1"/>
</dbReference>
<evidence type="ECO:0000256" key="1">
    <source>
        <dbReference type="SAM" id="Phobius"/>
    </source>
</evidence>
<organism evidence="2 3">
    <name type="scientific">Haloarcula nitratireducens</name>
    <dbReference type="NCBI Taxonomy" id="2487749"/>
    <lineage>
        <taxon>Archaea</taxon>
        <taxon>Methanobacteriati</taxon>
        <taxon>Methanobacteriota</taxon>
        <taxon>Stenosarchaea group</taxon>
        <taxon>Halobacteria</taxon>
        <taxon>Halobacteriales</taxon>
        <taxon>Haloarculaceae</taxon>
        <taxon>Haloarcula</taxon>
    </lineage>
</organism>
<dbReference type="EMBL" id="RKLT01000002">
    <property type="protein sequence ID" value="MBX0294689.1"/>
    <property type="molecule type" value="Genomic_DNA"/>
</dbReference>
<keyword evidence="1" id="KW-0472">Membrane</keyword>
<feature type="transmembrane region" description="Helical" evidence="1">
    <location>
        <begin position="12"/>
        <end position="37"/>
    </location>
</feature>
<keyword evidence="1" id="KW-0812">Transmembrane</keyword>
<keyword evidence="1" id="KW-1133">Transmembrane helix</keyword>
<name>A0AAW4P9V5_9EURY</name>
<proteinExistence type="predicted"/>
<dbReference type="InterPro" id="IPR056613">
    <property type="entry name" value="DUF7287"/>
</dbReference>
<gene>
    <name evidence="2" type="ORF">EGH23_07325</name>
</gene>